<dbReference type="CDD" id="cd20301">
    <property type="entry name" value="cupin_ChrR"/>
    <property type="match status" value="1"/>
</dbReference>
<evidence type="ECO:0000259" key="1">
    <source>
        <dbReference type="Pfam" id="PF12973"/>
    </source>
</evidence>
<keyword evidence="3" id="KW-1185">Reference proteome</keyword>
<dbReference type="InterPro" id="IPR041916">
    <property type="entry name" value="Anti_sigma_zinc_sf"/>
</dbReference>
<sequence length="224" mass="24569">MNIHHHPDDATLFSYTSGALPAALSVVVACHLQACPVCRQRLQHSLQLAGGLLANQAPAKLNPQQRSTMLDLLEQTPQLCPSNQSRQEVVDNQAIDLRQQLPTALAPWLAGQSYQQLPWRSLAPGLRQIKLDIAEGNLRLLRIAPGTSMPIHSHSGSELTLVLRGSYSDEIGRFQSGDLADLDPQVEHQPIADRDEDCICLIATDAPLKFKGIVPRLLQPFFGL</sequence>
<gene>
    <name evidence="2" type="ORF">ACFFLH_06625</name>
</gene>
<dbReference type="EMBL" id="JBHLZN010000002">
    <property type="protein sequence ID" value="MFB9886078.1"/>
    <property type="molecule type" value="Genomic_DNA"/>
</dbReference>
<accession>A0ABV5ZBV8</accession>
<dbReference type="NCBIfam" id="TIGR02451">
    <property type="entry name" value="anti_sig_ChrR"/>
    <property type="match status" value="1"/>
</dbReference>
<feature type="domain" description="ChrR-like cupin" evidence="1">
    <location>
        <begin position="114"/>
        <end position="204"/>
    </location>
</feature>
<dbReference type="InterPro" id="IPR012807">
    <property type="entry name" value="Anti-sigma_ChrR"/>
</dbReference>
<dbReference type="Gene3D" id="1.10.10.1320">
    <property type="entry name" value="Anti-sigma factor, zinc-finger domain"/>
    <property type="match status" value="1"/>
</dbReference>
<evidence type="ECO:0000313" key="3">
    <source>
        <dbReference type="Proteomes" id="UP001589628"/>
    </source>
</evidence>
<dbReference type="SUPFAM" id="SSF51182">
    <property type="entry name" value="RmlC-like cupins"/>
    <property type="match status" value="1"/>
</dbReference>
<dbReference type="Pfam" id="PF12973">
    <property type="entry name" value="Cupin_7"/>
    <property type="match status" value="1"/>
</dbReference>
<dbReference type="RefSeq" id="WP_027311576.1">
    <property type="nucleotide sequence ID" value="NZ_JBHLZN010000002.1"/>
</dbReference>
<dbReference type="InterPro" id="IPR025979">
    <property type="entry name" value="ChrR-like_cupin_dom"/>
</dbReference>
<name>A0ABV5ZBV8_9GAMM</name>
<protein>
    <submittedName>
        <fullName evidence="2">ChrR family anti-sigma-E factor</fullName>
    </submittedName>
</protein>
<dbReference type="InterPro" id="IPR011051">
    <property type="entry name" value="RmlC_Cupin_sf"/>
</dbReference>
<proteinExistence type="predicted"/>
<comment type="caution">
    <text evidence="2">The sequence shown here is derived from an EMBL/GenBank/DDBJ whole genome shotgun (WGS) entry which is preliminary data.</text>
</comment>
<dbReference type="InterPro" id="IPR014710">
    <property type="entry name" value="RmlC-like_jellyroll"/>
</dbReference>
<dbReference type="Proteomes" id="UP001589628">
    <property type="component" value="Unassembled WGS sequence"/>
</dbReference>
<dbReference type="Gene3D" id="2.60.120.10">
    <property type="entry name" value="Jelly Rolls"/>
    <property type="match status" value="1"/>
</dbReference>
<reference evidence="2 3" key="1">
    <citation type="submission" date="2024-09" db="EMBL/GenBank/DDBJ databases">
        <authorList>
            <person name="Sun Q."/>
            <person name="Mori K."/>
        </authorList>
    </citation>
    <scope>NUCLEOTIDE SEQUENCE [LARGE SCALE GENOMIC DNA]</scope>
    <source>
        <strain evidence="2 3">ATCC 51285</strain>
    </source>
</reference>
<evidence type="ECO:0000313" key="2">
    <source>
        <dbReference type="EMBL" id="MFB9886078.1"/>
    </source>
</evidence>
<organism evidence="2 3">
    <name type="scientific">Balneatrix alpica</name>
    <dbReference type="NCBI Taxonomy" id="75684"/>
    <lineage>
        <taxon>Bacteria</taxon>
        <taxon>Pseudomonadati</taxon>
        <taxon>Pseudomonadota</taxon>
        <taxon>Gammaproteobacteria</taxon>
        <taxon>Oceanospirillales</taxon>
        <taxon>Balneatrichaceae</taxon>
        <taxon>Balneatrix</taxon>
    </lineage>
</organism>